<evidence type="ECO:0000256" key="3">
    <source>
        <dbReference type="ARBA" id="ARBA00022722"/>
    </source>
</evidence>
<dbReference type="CDD" id="cd01647">
    <property type="entry name" value="RT_LTR"/>
    <property type="match status" value="1"/>
</dbReference>
<proteinExistence type="predicted"/>
<evidence type="ECO:0008006" key="12">
    <source>
        <dbReference type="Google" id="ProtNLM"/>
    </source>
</evidence>
<dbReference type="SUPFAM" id="SSF56672">
    <property type="entry name" value="DNA/RNA polymerases"/>
    <property type="match status" value="1"/>
</dbReference>
<dbReference type="Pfam" id="PF24626">
    <property type="entry name" value="SH3_Tf2-1"/>
    <property type="match status" value="1"/>
</dbReference>
<gene>
    <name evidence="10" type="ORF">MTR67_017370</name>
</gene>
<keyword evidence="6" id="KW-0695">RNA-directed DNA polymerase</keyword>
<dbReference type="EMBL" id="CP133615">
    <property type="protein sequence ID" value="WMV23985.1"/>
    <property type="molecule type" value="Genomic_DNA"/>
</dbReference>
<feature type="domain" description="Tf2-1-like SH3-like" evidence="9">
    <location>
        <begin position="244"/>
        <end position="297"/>
    </location>
</feature>
<keyword evidence="2" id="KW-0548">Nucleotidyltransferase</keyword>
<feature type="domain" description="Reverse transcriptase" evidence="7">
    <location>
        <begin position="44"/>
        <end position="161"/>
    </location>
</feature>
<evidence type="ECO:0000313" key="10">
    <source>
        <dbReference type="EMBL" id="WMV23985.1"/>
    </source>
</evidence>
<sequence length="303" mass="35554">MAPAELKELKEQLKDLLDKDFIRPNVSPWGASILFVRKKDGSSRKCIDYHQLNKAVTYFSKIDLRSGYHQLRVSESDMPETAFKIRCGHYEFLVMSFGFTNASVGFMDLMNRVFKLYLDMFFIVFIDDVLIYLRNEEDHASHLRVVLQTLRDRELYAKFSKYLELAVVVFALKIWCHYVYGVHVDVFTDHKSLQYVFSQKELNLRQRRWLEFILKDYDMSILYLCKANLVADALSRDLEFEVDDWVYLKVSPMKGVMRFGKKGKLSPQYIGPYMISKRIGNVAYELELPSELSAVHSGFTFQC</sequence>
<dbReference type="PANTHER" id="PTHR24559">
    <property type="entry name" value="TRANSPOSON TY3-I GAG-POL POLYPROTEIN"/>
    <property type="match status" value="1"/>
</dbReference>
<keyword evidence="3" id="KW-0540">Nuclease</keyword>
<keyword evidence="5" id="KW-0378">Hydrolase</keyword>
<evidence type="ECO:0000259" key="8">
    <source>
        <dbReference type="Pfam" id="PF17917"/>
    </source>
</evidence>
<keyword evidence="11" id="KW-1185">Reference proteome</keyword>
<evidence type="ECO:0000259" key="9">
    <source>
        <dbReference type="Pfam" id="PF24626"/>
    </source>
</evidence>
<evidence type="ECO:0000256" key="4">
    <source>
        <dbReference type="ARBA" id="ARBA00022759"/>
    </source>
</evidence>
<evidence type="ECO:0000256" key="2">
    <source>
        <dbReference type="ARBA" id="ARBA00022695"/>
    </source>
</evidence>
<dbReference type="Gene3D" id="3.30.70.270">
    <property type="match status" value="1"/>
</dbReference>
<dbReference type="AlphaFoldDB" id="A0AAF0QMM6"/>
<dbReference type="InterPro" id="IPR000477">
    <property type="entry name" value="RT_dom"/>
</dbReference>
<keyword evidence="1" id="KW-0808">Transferase</keyword>
<feature type="domain" description="Reverse transcriptase RNase H-like" evidence="8">
    <location>
        <begin position="163"/>
        <end position="213"/>
    </location>
</feature>
<protein>
    <recommendedName>
        <fullName evidence="12">Reverse transcriptase</fullName>
    </recommendedName>
</protein>
<dbReference type="GO" id="GO:0004519">
    <property type="term" value="F:endonuclease activity"/>
    <property type="evidence" value="ECO:0007669"/>
    <property type="project" value="UniProtKB-KW"/>
</dbReference>
<dbReference type="PANTHER" id="PTHR24559:SF444">
    <property type="entry name" value="REVERSE TRANSCRIPTASE DOMAIN-CONTAINING PROTEIN"/>
    <property type="match status" value="1"/>
</dbReference>
<keyword evidence="4" id="KW-0255">Endonuclease</keyword>
<dbReference type="Proteomes" id="UP001234989">
    <property type="component" value="Chromosome 4"/>
</dbReference>
<dbReference type="Pfam" id="PF00078">
    <property type="entry name" value="RVT_1"/>
    <property type="match status" value="1"/>
</dbReference>
<dbReference type="GO" id="GO:0016787">
    <property type="term" value="F:hydrolase activity"/>
    <property type="evidence" value="ECO:0007669"/>
    <property type="project" value="UniProtKB-KW"/>
</dbReference>
<dbReference type="InterPro" id="IPR056924">
    <property type="entry name" value="SH3_Tf2-1"/>
</dbReference>
<evidence type="ECO:0000256" key="5">
    <source>
        <dbReference type="ARBA" id="ARBA00022801"/>
    </source>
</evidence>
<reference evidence="10" key="1">
    <citation type="submission" date="2023-08" db="EMBL/GenBank/DDBJ databases">
        <title>A de novo genome assembly of Solanum verrucosum Schlechtendal, a Mexican diploid species geographically isolated from the other diploid A-genome species in potato relatives.</title>
        <authorList>
            <person name="Hosaka K."/>
        </authorList>
    </citation>
    <scope>NUCLEOTIDE SEQUENCE</scope>
    <source>
        <tissue evidence="10">Young leaves</tissue>
    </source>
</reference>
<evidence type="ECO:0000256" key="6">
    <source>
        <dbReference type="ARBA" id="ARBA00022918"/>
    </source>
</evidence>
<accession>A0AAF0QMM6</accession>
<name>A0AAF0QMM6_SOLVR</name>
<dbReference type="Gene3D" id="3.10.10.10">
    <property type="entry name" value="HIV Type 1 Reverse Transcriptase, subunit A, domain 1"/>
    <property type="match status" value="2"/>
</dbReference>
<evidence type="ECO:0000313" key="11">
    <source>
        <dbReference type="Proteomes" id="UP001234989"/>
    </source>
</evidence>
<organism evidence="10 11">
    <name type="scientific">Solanum verrucosum</name>
    <dbReference type="NCBI Taxonomy" id="315347"/>
    <lineage>
        <taxon>Eukaryota</taxon>
        <taxon>Viridiplantae</taxon>
        <taxon>Streptophyta</taxon>
        <taxon>Embryophyta</taxon>
        <taxon>Tracheophyta</taxon>
        <taxon>Spermatophyta</taxon>
        <taxon>Magnoliopsida</taxon>
        <taxon>eudicotyledons</taxon>
        <taxon>Gunneridae</taxon>
        <taxon>Pentapetalae</taxon>
        <taxon>asterids</taxon>
        <taxon>lamiids</taxon>
        <taxon>Solanales</taxon>
        <taxon>Solanaceae</taxon>
        <taxon>Solanoideae</taxon>
        <taxon>Solaneae</taxon>
        <taxon>Solanum</taxon>
    </lineage>
</organism>
<dbReference type="InterPro" id="IPR053134">
    <property type="entry name" value="RNA-dir_DNA_polymerase"/>
</dbReference>
<evidence type="ECO:0000256" key="1">
    <source>
        <dbReference type="ARBA" id="ARBA00022679"/>
    </source>
</evidence>
<dbReference type="Pfam" id="PF17917">
    <property type="entry name" value="RT_RNaseH"/>
    <property type="match status" value="1"/>
</dbReference>
<dbReference type="InterPro" id="IPR041373">
    <property type="entry name" value="RT_RNaseH"/>
</dbReference>
<dbReference type="InterPro" id="IPR043502">
    <property type="entry name" value="DNA/RNA_pol_sf"/>
</dbReference>
<evidence type="ECO:0000259" key="7">
    <source>
        <dbReference type="Pfam" id="PF00078"/>
    </source>
</evidence>
<dbReference type="InterPro" id="IPR043128">
    <property type="entry name" value="Rev_trsase/Diguanyl_cyclase"/>
</dbReference>
<dbReference type="GO" id="GO:0003964">
    <property type="term" value="F:RNA-directed DNA polymerase activity"/>
    <property type="evidence" value="ECO:0007669"/>
    <property type="project" value="UniProtKB-KW"/>
</dbReference>